<protein>
    <submittedName>
        <fullName evidence="2">Uncharacterized protein</fullName>
    </submittedName>
</protein>
<dbReference type="AlphaFoldDB" id="A0A146JZB6"/>
<name>A0A146JZB6_9EUKA</name>
<gene>
    <name evidence="2" type="ORF">TPC1_30463</name>
</gene>
<reference evidence="2" key="1">
    <citation type="submission" date="2015-07" db="EMBL/GenBank/DDBJ databases">
        <title>Adaptation to a free-living lifestyle via gene acquisitions in the diplomonad Trepomonas sp. PC1.</title>
        <authorList>
            <person name="Xu F."/>
            <person name="Jerlstrom-Hultqvist J."/>
            <person name="Kolisko M."/>
            <person name="Simpson A.G.B."/>
            <person name="Roger A.J."/>
            <person name="Svard S.G."/>
            <person name="Andersson J.O."/>
        </authorList>
    </citation>
    <scope>NUCLEOTIDE SEQUENCE</scope>
    <source>
        <strain evidence="2">PC1</strain>
    </source>
</reference>
<feature type="non-terminal residue" evidence="2">
    <location>
        <position position="1"/>
    </location>
</feature>
<accession>A0A146JZB6</accession>
<sequence>KDEITKVINVIQNSDASTLLMQLHQDLQKTTRSIESQKLRNLIVQFQKTCEIQYRKNQPQLYFKVIKLVSLLQSDSEIKNYFLPALNKWLSDNDQFNFLTVTKTQRIDVEERVVEKLMKESQTDDGCGTIALSQFCEEVQTDNKQQLQLSPIVSQQLQMDNQQVERTNYKNQIKKPIKYVEEPLDYVQINRFGQPIEEIKLSAVIEEKRSAVDYEELESNQSIEWQKESKHEEIALNNGQNTKSDSQTSQRQEIIQQMRAEQVNDEIKLENDALKHSLQKTDLSQPSEPFHPQLIKSLSTQPAEVFVHVPPSQEELLRKMELGFINYNKRNLDSAYKLILTAINKNSSKLSIIKKFIHNLVQTQTYKLKLQKYFRIKNLKQLIKLRYVSGLQKANLKLELAQKICQLKSTKEFNTCLLGEQLYLNKKLCMNKKLQMLSFCLNLKFAFQKQKLNMITKSVHAAKNSQFCKILQMKHFQQQKLIFINQNLADFDFQFKKQFAKRKNQIIDFLLQNKLQSSLKLRITQKKLNLVQNQIKNAAQKNQSYKNVQMSKILYLVQNQFLIVQKFAMKEKLVQIKIKRGLLKLVTLKRKKLQEINTK</sequence>
<evidence type="ECO:0000256" key="1">
    <source>
        <dbReference type="SAM" id="Coils"/>
    </source>
</evidence>
<keyword evidence="1" id="KW-0175">Coiled coil</keyword>
<feature type="coiled-coil region" evidence="1">
    <location>
        <begin position="521"/>
        <end position="548"/>
    </location>
</feature>
<proteinExistence type="predicted"/>
<evidence type="ECO:0000313" key="2">
    <source>
        <dbReference type="EMBL" id="JAP90042.1"/>
    </source>
</evidence>
<dbReference type="EMBL" id="GDID01006564">
    <property type="protein sequence ID" value="JAP90042.1"/>
    <property type="molecule type" value="Transcribed_RNA"/>
</dbReference>
<organism evidence="2">
    <name type="scientific">Trepomonas sp. PC1</name>
    <dbReference type="NCBI Taxonomy" id="1076344"/>
    <lineage>
        <taxon>Eukaryota</taxon>
        <taxon>Metamonada</taxon>
        <taxon>Diplomonadida</taxon>
        <taxon>Hexamitidae</taxon>
        <taxon>Hexamitinae</taxon>
        <taxon>Trepomonas</taxon>
    </lineage>
</organism>